<dbReference type="AlphaFoldDB" id="A0A166FRU0"/>
<gene>
    <name evidence="2" type="ORF">TY91_15775</name>
</gene>
<dbReference type="PATRIC" id="fig|33960.6.peg.347"/>
<dbReference type="InterPro" id="IPR057087">
    <property type="entry name" value="Gp12-like"/>
</dbReference>
<dbReference type="Pfam" id="PF23961">
    <property type="entry name" value="Phage_tail_terminator_9"/>
    <property type="match status" value="1"/>
</dbReference>
<evidence type="ECO:0000313" key="3">
    <source>
        <dbReference type="Proteomes" id="UP000076480"/>
    </source>
</evidence>
<feature type="domain" description="Phage neck terminator protein gp12-like" evidence="1">
    <location>
        <begin position="14"/>
        <end position="159"/>
    </location>
</feature>
<organism evidence="2 3">
    <name type="scientific">Secundilactobacillus collinoides</name>
    <name type="common">Lactobacillus collinoides</name>
    <dbReference type="NCBI Taxonomy" id="33960"/>
    <lineage>
        <taxon>Bacteria</taxon>
        <taxon>Bacillati</taxon>
        <taxon>Bacillota</taxon>
        <taxon>Bacilli</taxon>
        <taxon>Lactobacillales</taxon>
        <taxon>Lactobacillaceae</taxon>
        <taxon>Secundilactobacillus</taxon>
    </lineage>
</organism>
<evidence type="ECO:0000313" key="2">
    <source>
        <dbReference type="EMBL" id="KZL35719.1"/>
    </source>
</evidence>
<sequence length="162" mass="18714">MKRTINWQEILSTMIQEIRSLTNLDEKHVVEDYSIGNKPSLPFITVHPRGSIVMPVQHMYPMHEPVDTHLSIVIHTANESRGLDLMDNLQANLRDPEVHYQVKQKGIIIVDVEDPQDNSFIGINNSIQQYGFDLVIRVERNFESDQPTIESIDNNNQNINRN</sequence>
<accession>A0A166FRU0</accession>
<protein>
    <recommendedName>
        <fullName evidence="1">Phage neck terminator protein gp12-like domain-containing protein</fullName>
    </recommendedName>
</protein>
<reference evidence="2 3" key="1">
    <citation type="submission" date="2015-02" db="EMBL/GenBank/DDBJ databases">
        <title>Draft genome sequence of Lactobacillus collinoides CUPV2371 isolated from a natural cider, the first genome sequence of a strain of this species.</title>
        <authorList>
            <person name="Puertas A.I."/>
            <person name="Spano G."/>
            <person name="Capozzi V."/>
            <person name="Lamontanara A."/>
            <person name="Orru L."/>
            <person name="Duenas M.T."/>
        </authorList>
    </citation>
    <scope>NUCLEOTIDE SEQUENCE [LARGE SCALE GENOMIC DNA]</scope>
    <source>
        <strain evidence="2 3">237</strain>
    </source>
</reference>
<keyword evidence="3" id="KW-1185">Reference proteome</keyword>
<name>A0A166FRU0_SECCO</name>
<evidence type="ECO:0000259" key="1">
    <source>
        <dbReference type="Pfam" id="PF23961"/>
    </source>
</evidence>
<dbReference type="EMBL" id="JYDC01000115">
    <property type="protein sequence ID" value="KZL35719.1"/>
    <property type="molecule type" value="Genomic_DNA"/>
</dbReference>
<comment type="caution">
    <text evidence="2">The sequence shown here is derived from an EMBL/GenBank/DDBJ whole genome shotgun (WGS) entry which is preliminary data.</text>
</comment>
<proteinExistence type="predicted"/>
<dbReference type="Proteomes" id="UP000076480">
    <property type="component" value="Unassembled WGS sequence"/>
</dbReference>
<dbReference type="RefSeq" id="WP_065101525.1">
    <property type="nucleotide sequence ID" value="NZ_JYDC01000115.1"/>
</dbReference>
<dbReference type="NCBIfam" id="NF047498">
    <property type="entry name" value="LIC_12616_fam"/>
    <property type="match status" value="1"/>
</dbReference>